<dbReference type="EMBL" id="CP002817">
    <property type="protein sequence ID" value="AGE71130.1"/>
    <property type="molecule type" value="Genomic_DNA"/>
</dbReference>
<gene>
    <name evidence="1" type="ORF">SacN8_05825</name>
</gene>
<dbReference type="Proteomes" id="UP000011281">
    <property type="component" value="Chromosome"/>
</dbReference>
<dbReference type="HOGENOM" id="CLU_2968608_0_0_2"/>
<evidence type="ECO:0008006" key="3">
    <source>
        <dbReference type="Google" id="ProtNLM"/>
    </source>
</evidence>
<dbReference type="RefSeq" id="WP_011278043.1">
    <property type="nucleotide sequence ID" value="NC_020246.1"/>
</dbReference>
<accession>M1J5I2</accession>
<sequence length="58" mass="6746">MQQYRVVFEGAFYKIVQDDMAEVLLFEGKPVSATCVEHGTHRDLNCPHIESLLKKIFY</sequence>
<evidence type="ECO:0000313" key="1">
    <source>
        <dbReference type="EMBL" id="AGE71130.1"/>
    </source>
</evidence>
<proteinExistence type="predicted"/>
<dbReference type="AlphaFoldDB" id="M1J5I2"/>
<evidence type="ECO:0000313" key="2">
    <source>
        <dbReference type="Proteomes" id="UP000011281"/>
    </source>
</evidence>
<dbReference type="GeneID" id="58788704"/>
<protein>
    <recommendedName>
        <fullName evidence="3">SWIM-type domain-containing protein</fullName>
    </recommendedName>
</protein>
<reference evidence="1 2" key="1">
    <citation type="journal article" date="2012" name="ISME J.">
        <title>Genomic evidence of rapid, global-scale gene flow in a Sulfolobus species.</title>
        <authorList>
            <person name="Mao D."/>
            <person name="Grogan D."/>
        </authorList>
    </citation>
    <scope>NUCLEOTIDE SEQUENCE [LARGE SCALE GENOMIC DNA]</scope>
    <source>
        <strain evidence="1 2">N8</strain>
    </source>
</reference>
<name>M1J5I2_9CREN</name>
<dbReference type="KEGG" id="sacn:SacN8_05825"/>
<organism evidence="2">
    <name type="scientific">Sulfolobus acidocaldarius N8</name>
    <dbReference type="NCBI Taxonomy" id="1028566"/>
    <lineage>
        <taxon>Archaea</taxon>
        <taxon>Thermoproteota</taxon>
        <taxon>Thermoprotei</taxon>
        <taxon>Sulfolobales</taxon>
        <taxon>Sulfolobaceae</taxon>
        <taxon>Sulfolobus</taxon>
    </lineage>
</organism>